<protein>
    <recommendedName>
        <fullName evidence="1">pPIWI-RE RNaseH domain-containing protein</fullName>
    </recommendedName>
</protein>
<evidence type="ECO:0000313" key="3">
    <source>
        <dbReference type="Proteomes" id="UP000290174"/>
    </source>
</evidence>
<organism evidence="2 3">
    <name type="scientific">Bradyrhizobium zhanjiangense</name>
    <dbReference type="NCBI Taxonomy" id="1325107"/>
    <lineage>
        <taxon>Bacteria</taxon>
        <taxon>Pseudomonadati</taxon>
        <taxon>Pseudomonadota</taxon>
        <taxon>Alphaproteobacteria</taxon>
        <taxon>Hyphomicrobiales</taxon>
        <taxon>Nitrobacteraceae</taxon>
        <taxon>Bradyrhizobium</taxon>
    </lineage>
</organism>
<dbReference type="Proteomes" id="UP000290174">
    <property type="component" value="Unassembled WGS sequence"/>
</dbReference>
<sequence length="402" mass="43945">MVQANRECLDKAFGEGIPINLMFVCRREEEGRLFASVVSLIFGDRVNVVRHAMPDGVHGTRQQLDGDVMNSRLKRAAARREAWLPLAERIRTGFSGAPVIVQAALKYDGKDEDEVNKSVGRNTLAAGPAATSSISSRRPLAMPPNMHRIQAALYDLLFGHAGLGPVPAPIVEAAFVDAPRASRHRRHLDRVAGRLPHRPPRGATIAVAMKTDVATGRISGRLGFLRNGAVDTGKFEALSKTLTAVASAGITSLGEKQPERRENFLSFVRRVVDEFAAEDANALVLVDSTSARSLWSWLSDENISSDIYLEDVAAAPPSLWKKLRFVRVREGSAGRLSVLTERKWTPVTRAGLPVAADPVEEVYTTAAERLIESLPEGNARARHYLTAHGFDVRNRGARRQSV</sequence>
<name>A0A4Q0QF31_9BRAD</name>
<feature type="domain" description="pPIWI-RE RNaseH" evidence="1">
    <location>
        <begin position="240"/>
        <end position="345"/>
    </location>
</feature>
<evidence type="ECO:0000259" key="1">
    <source>
        <dbReference type="Pfam" id="PF13032"/>
    </source>
</evidence>
<gene>
    <name evidence="2" type="ORF">EAS61_27415</name>
</gene>
<accession>A0A4Q0QF31</accession>
<dbReference type="AlphaFoldDB" id="A0A4Q0QF31"/>
<dbReference type="EMBL" id="RKMK01000031">
    <property type="protein sequence ID" value="RXG89886.1"/>
    <property type="molecule type" value="Genomic_DNA"/>
</dbReference>
<dbReference type="RefSeq" id="WP_128956548.1">
    <property type="nucleotide sequence ID" value="NZ_RKMK01000031.1"/>
</dbReference>
<reference evidence="2 3" key="1">
    <citation type="submission" date="2018-11" db="EMBL/GenBank/DDBJ databases">
        <title>Bradyrhizobium sp. nov., isolated from effective nodules of peanut in China.</title>
        <authorList>
            <person name="Li Y."/>
        </authorList>
    </citation>
    <scope>NUCLEOTIDE SEQUENCE [LARGE SCALE GENOMIC DNA]</scope>
    <source>
        <strain evidence="2 3">CCBAU 51770</strain>
    </source>
</reference>
<dbReference type="Pfam" id="PF13032">
    <property type="entry name" value="RNaseH_pPIWI_RE"/>
    <property type="match status" value="1"/>
</dbReference>
<proteinExistence type="predicted"/>
<dbReference type="InterPro" id="IPR024996">
    <property type="entry name" value="RNaseH_pPIWI_RE"/>
</dbReference>
<evidence type="ECO:0000313" key="2">
    <source>
        <dbReference type="EMBL" id="RXG89886.1"/>
    </source>
</evidence>
<comment type="caution">
    <text evidence="2">The sequence shown here is derived from an EMBL/GenBank/DDBJ whole genome shotgun (WGS) entry which is preliminary data.</text>
</comment>